<evidence type="ECO:0000313" key="1">
    <source>
        <dbReference type="EMBL" id="MFC5292398.1"/>
    </source>
</evidence>
<keyword evidence="2" id="KW-1185">Reference proteome</keyword>
<name>A0ABW0F0M2_9HYPH</name>
<evidence type="ECO:0000313" key="2">
    <source>
        <dbReference type="Proteomes" id="UP001595976"/>
    </source>
</evidence>
<organism evidence="1 2">
    <name type="scientific">Bosea minatitlanensis</name>
    <dbReference type="NCBI Taxonomy" id="128782"/>
    <lineage>
        <taxon>Bacteria</taxon>
        <taxon>Pseudomonadati</taxon>
        <taxon>Pseudomonadota</taxon>
        <taxon>Alphaproteobacteria</taxon>
        <taxon>Hyphomicrobiales</taxon>
        <taxon>Boseaceae</taxon>
        <taxon>Bosea</taxon>
    </lineage>
</organism>
<sequence length="161" mass="17895">MRVYQTRPDGVFIGFNEADPSPLEEGVWLLPAGCVTVEPPSFGEGSQARWDWDAERWVVEPAGVQPDPEPAEPTLEAYRAGVQLKVDRTAQERNYENGLSCASYTVSTNATWAAEAQNFVAWRDAVWTYAYAELAKVEAGERTQPTVTDFLAELPTIAWPQ</sequence>
<comment type="caution">
    <text evidence="1">The sequence shown here is derived from an EMBL/GenBank/DDBJ whole genome shotgun (WGS) entry which is preliminary data.</text>
</comment>
<dbReference type="Proteomes" id="UP001595976">
    <property type="component" value="Unassembled WGS sequence"/>
</dbReference>
<dbReference type="RefSeq" id="WP_260347584.1">
    <property type="nucleotide sequence ID" value="NZ_JAOAOS010000001.1"/>
</dbReference>
<accession>A0ABW0F0M2</accession>
<gene>
    <name evidence="1" type="ORF">ACFPK2_05265</name>
</gene>
<dbReference type="EMBL" id="JBHSLI010000001">
    <property type="protein sequence ID" value="MFC5292398.1"/>
    <property type="molecule type" value="Genomic_DNA"/>
</dbReference>
<evidence type="ECO:0008006" key="3">
    <source>
        <dbReference type="Google" id="ProtNLM"/>
    </source>
</evidence>
<proteinExistence type="predicted"/>
<protein>
    <recommendedName>
        <fullName evidence="3">Phage tail protein</fullName>
    </recommendedName>
</protein>
<reference evidence="2" key="1">
    <citation type="journal article" date="2019" name="Int. J. Syst. Evol. Microbiol.">
        <title>The Global Catalogue of Microorganisms (GCM) 10K type strain sequencing project: providing services to taxonomists for standard genome sequencing and annotation.</title>
        <authorList>
            <consortium name="The Broad Institute Genomics Platform"/>
            <consortium name="The Broad Institute Genome Sequencing Center for Infectious Disease"/>
            <person name="Wu L."/>
            <person name="Ma J."/>
        </authorList>
    </citation>
    <scope>NUCLEOTIDE SEQUENCE [LARGE SCALE GENOMIC DNA]</scope>
    <source>
        <strain evidence="2">CGMCC 1.15643</strain>
    </source>
</reference>